<dbReference type="InterPro" id="IPR027408">
    <property type="entry name" value="PNPase/RNase_PH_dom_sf"/>
</dbReference>
<evidence type="ECO:0000256" key="9">
    <source>
        <dbReference type="ARBA" id="ARBA00023242"/>
    </source>
</evidence>
<keyword evidence="7" id="KW-0271">Exosome</keyword>
<evidence type="ECO:0000259" key="11">
    <source>
        <dbReference type="Pfam" id="PF01138"/>
    </source>
</evidence>
<dbReference type="Proteomes" id="UP000789342">
    <property type="component" value="Unassembled WGS sequence"/>
</dbReference>
<dbReference type="InterPro" id="IPR050590">
    <property type="entry name" value="Exosome_comp_Rrp42_subfam"/>
</dbReference>
<accession>A0A9N9E4M3</accession>
<dbReference type="GO" id="GO:0005730">
    <property type="term" value="C:nucleolus"/>
    <property type="evidence" value="ECO:0007669"/>
    <property type="project" value="UniProtKB-SubCell"/>
</dbReference>
<evidence type="ECO:0000256" key="10">
    <source>
        <dbReference type="ARBA" id="ARBA00077933"/>
    </source>
</evidence>
<feature type="domain" description="Exoribonuclease phosphorolytic" evidence="12">
    <location>
        <begin position="191"/>
        <end position="258"/>
    </location>
</feature>
<dbReference type="GO" id="GO:0071028">
    <property type="term" value="P:nuclear mRNA surveillance"/>
    <property type="evidence" value="ECO:0007669"/>
    <property type="project" value="TreeGrafter"/>
</dbReference>
<evidence type="ECO:0000313" key="13">
    <source>
        <dbReference type="EMBL" id="CAG8659862.1"/>
    </source>
</evidence>
<dbReference type="Pfam" id="PF01138">
    <property type="entry name" value="RNase_PH"/>
    <property type="match status" value="1"/>
</dbReference>
<evidence type="ECO:0000256" key="7">
    <source>
        <dbReference type="ARBA" id="ARBA00022835"/>
    </source>
</evidence>
<dbReference type="OrthoDB" id="10264038at2759"/>
<dbReference type="AlphaFoldDB" id="A0A9N9E4M3"/>
<evidence type="ECO:0000256" key="1">
    <source>
        <dbReference type="ARBA" id="ARBA00004496"/>
    </source>
</evidence>
<reference evidence="13" key="1">
    <citation type="submission" date="2021-06" db="EMBL/GenBank/DDBJ databases">
        <authorList>
            <person name="Kallberg Y."/>
            <person name="Tangrot J."/>
            <person name="Rosling A."/>
        </authorList>
    </citation>
    <scope>NUCLEOTIDE SEQUENCE</scope>
    <source>
        <strain evidence="13">CL551</strain>
    </source>
</reference>
<dbReference type="Pfam" id="PF03725">
    <property type="entry name" value="RNase_PH_C"/>
    <property type="match status" value="1"/>
</dbReference>
<dbReference type="GO" id="GO:0034473">
    <property type="term" value="P:U1 snRNA 3'-end processing"/>
    <property type="evidence" value="ECO:0007669"/>
    <property type="project" value="TreeGrafter"/>
</dbReference>
<feature type="domain" description="Exoribonuclease phosphorolytic" evidence="11">
    <location>
        <begin position="32"/>
        <end position="164"/>
    </location>
</feature>
<dbReference type="GO" id="GO:0034476">
    <property type="term" value="P:U5 snRNA 3'-end processing"/>
    <property type="evidence" value="ECO:0007669"/>
    <property type="project" value="TreeGrafter"/>
</dbReference>
<dbReference type="GO" id="GO:0000467">
    <property type="term" value="P:exonucleolytic trimming to generate mature 3'-end of 5.8S rRNA from tricistronic rRNA transcript (SSU-rRNA, 5.8S rRNA, LSU-rRNA)"/>
    <property type="evidence" value="ECO:0007669"/>
    <property type="project" value="TreeGrafter"/>
</dbReference>
<evidence type="ECO:0000256" key="4">
    <source>
        <dbReference type="ARBA" id="ARBA00019572"/>
    </source>
</evidence>
<evidence type="ECO:0000313" key="14">
    <source>
        <dbReference type="Proteomes" id="UP000789342"/>
    </source>
</evidence>
<dbReference type="GO" id="GO:0034475">
    <property type="term" value="P:U4 snRNA 3'-end processing"/>
    <property type="evidence" value="ECO:0007669"/>
    <property type="project" value="TreeGrafter"/>
</dbReference>
<keyword evidence="9" id="KW-0539">Nucleus</keyword>
<comment type="similarity">
    <text evidence="3">Belongs to the RNase PH family.</text>
</comment>
<dbReference type="InterPro" id="IPR001247">
    <property type="entry name" value="ExoRNase_PH_dom1"/>
</dbReference>
<sequence>MVKESEISTNERNFILSGLKEGIRLDNRDPEEFRPLKILFGPEHGRCEVRLGGTKVLAKVSCEVTRPYIDRSSEGILILNTELSPMAFPGLDSGRPSDEEILVSRILEKALKRNHAIDLEGLCIIREKKVWTIRVDVHFLDNDGNIIDAACIAAISALSHFRRPDVTVTGDDNITIHSFEQRNPIPLTIHHTPICVTFAFFENGDLWVVDPCLQEEQIRQGDMTITINENNEICVLSKAGGVPLSMDQIVQCSKIATSKVELITEQIRKALAAN</sequence>
<keyword evidence="8" id="KW-0694">RNA-binding</keyword>
<evidence type="ECO:0000256" key="2">
    <source>
        <dbReference type="ARBA" id="ARBA00004604"/>
    </source>
</evidence>
<dbReference type="InterPro" id="IPR020568">
    <property type="entry name" value="Ribosomal_Su5_D2-typ_SF"/>
</dbReference>
<evidence type="ECO:0000256" key="3">
    <source>
        <dbReference type="ARBA" id="ARBA00006678"/>
    </source>
</evidence>
<dbReference type="Gene3D" id="3.30.230.70">
    <property type="entry name" value="GHMP Kinase, N-terminal domain"/>
    <property type="match status" value="1"/>
</dbReference>
<dbReference type="InterPro" id="IPR033100">
    <property type="entry name" value="Rrp45"/>
</dbReference>
<dbReference type="SUPFAM" id="SSF54211">
    <property type="entry name" value="Ribosomal protein S5 domain 2-like"/>
    <property type="match status" value="1"/>
</dbReference>
<name>A0A9N9E4M3_9GLOM</name>
<evidence type="ECO:0000259" key="12">
    <source>
        <dbReference type="Pfam" id="PF03725"/>
    </source>
</evidence>
<keyword evidence="14" id="KW-1185">Reference proteome</keyword>
<dbReference type="GO" id="GO:0071038">
    <property type="term" value="P:TRAMP-dependent tRNA surveillance pathway"/>
    <property type="evidence" value="ECO:0007669"/>
    <property type="project" value="TreeGrafter"/>
</dbReference>
<proteinExistence type="inferred from homology"/>
<organism evidence="13 14">
    <name type="scientific">Acaulospora morrowiae</name>
    <dbReference type="NCBI Taxonomy" id="94023"/>
    <lineage>
        <taxon>Eukaryota</taxon>
        <taxon>Fungi</taxon>
        <taxon>Fungi incertae sedis</taxon>
        <taxon>Mucoromycota</taxon>
        <taxon>Glomeromycotina</taxon>
        <taxon>Glomeromycetes</taxon>
        <taxon>Diversisporales</taxon>
        <taxon>Acaulosporaceae</taxon>
        <taxon>Acaulospora</taxon>
    </lineage>
</organism>
<evidence type="ECO:0000256" key="5">
    <source>
        <dbReference type="ARBA" id="ARBA00022490"/>
    </source>
</evidence>
<dbReference type="CDD" id="cd11368">
    <property type="entry name" value="RNase_PH_RRP45"/>
    <property type="match status" value="1"/>
</dbReference>
<dbReference type="SUPFAM" id="SSF55666">
    <property type="entry name" value="Ribonuclease PH domain 2-like"/>
    <property type="match status" value="1"/>
</dbReference>
<dbReference type="InterPro" id="IPR036345">
    <property type="entry name" value="ExoRNase_PH_dom2_sf"/>
</dbReference>
<dbReference type="PANTHER" id="PTHR11097">
    <property type="entry name" value="EXOSOME COMPLEX EXONUCLEASE RIBOSOMAL RNA PROCESSING PROTEIN"/>
    <property type="match status" value="1"/>
</dbReference>
<dbReference type="GO" id="GO:0000177">
    <property type="term" value="C:cytoplasmic exosome (RNase complex)"/>
    <property type="evidence" value="ECO:0007669"/>
    <property type="project" value="TreeGrafter"/>
</dbReference>
<dbReference type="GO" id="GO:0016075">
    <property type="term" value="P:rRNA catabolic process"/>
    <property type="evidence" value="ECO:0007669"/>
    <property type="project" value="TreeGrafter"/>
</dbReference>
<comment type="subcellular location">
    <subcellularLocation>
        <location evidence="1">Cytoplasm</location>
    </subcellularLocation>
    <subcellularLocation>
        <location evidence="2">Nucleus</location>
        <location evidence="2">Nucleolus</location>
    </subcellularLocation>
</comment>
<keyword evidence="5" id="KW-0963">Cytoplasm</keyword>
<evidence type="ECO:0000256" key="8">
    <source>
        <dbReference type="ARBA" id="ARBA00022884"/>
    </source>
</evidence>
<dbReference type="InterPro" id="IPR015847">
    <property type="entry name" value="ExoRNase_PH_dom2"/>
</dbReference>
<dbReference type="GO" id="GO:0071035">
    <property type="term" value="P:nuclear polyadenylation-dependent rRNA catabolic process"/>
    <property type="evidence" value="ECO:0007669"/>
    <property type="project" value="TreeGrafter"/>
</dbReference>
<dbReference type="PANTHER" id="PTHR11097:SF14">
    <property type="entry name" value="EXOSOME COMPLEX COMPONENT RRP45"/>
    <property type="match status" value="1"/>
</dbReference>
<protein>
    <recommendedName>
        <fullName evidence="4">Exosome complex component RRP45</fullName>
    </recommendedName>
    <alternativeName>
        <fullName evidence="10">Ribosomal RNA-processing protein 45</fullName>
    </alternativeName>
</protein>
<dbReference type="GO" id="GO:0035925">
    <property type="term" value="F:mRNA 3'-UTR AU-rich region binding"/>
    <property type="evidence" value="ECO:0007669"/>
    <property type="project" value="TreeGrafter"/>
</dbReference>
<dbReference type="EMBL" id="CAJVPV010011311">
    <property type="protein sequence ID" value="CAG8659862.1"/>
    <property type="molecule type" value="Genomic_DNA"/>
</dbReference>
<dbReference type="GO" id="GO:0000176">
    <property type="term" value="C:nuclear exosome (RNase complex)"/>
    <property type="evidence" value="ECO:0007669"/>
    <property type="project" value="UniProtKB-ARBA"/>
</dbReference>
<dbReference type="FunFam" id="3.30.230.70:FF:000005">
    <property type="entry name" value="Exosome complex component RRP45"/>
    <property type="match status" value="1"/>
</dbReference>
<comment type="caution">
    <text evidence="13">The sequence shown here is derived from an EMBL/GenBank/DDBJ whole genome shotgun (WGS) entry which is preliminary data.</text>
</comment>
<gene>
    <name evidence="13" type="ORF">AMORRO_LOCUS10359</name>
</gene>
<keyword evidence="6" id="KW-0698">rRNA processing</keyword>
<evidence type="ECO:0000256" key="6">
    <source>
        <dbReference type="ARBA" id="ARBA00022552"/>
    </source>
</evidence>